<dbReference type="AlphaFoldDB" id="A0A6N6VKN2"/>
<dbReference type="RefSeq" id="WP_152216666.1">
    <property type="nucleotide sequence ID" value="NZ_JBAQYD010000099.1"/>
</dbReference>
<dbReference type="PROSITE" id="PS50110">
    <property type="entry name" value="RESPONSE_REGULATORY"/>
    <property type="match status" value="1"/>
</dbReference>
<evidence type="ECO:0000256" key="4">
    <source>
        <dbReference type="PROSITE-ProRule" id="PRU00169"/>
    </source>
</evidence>
<evidence type="ECO:0000313" key="7">
    <source>
        <dbReference type="Proteomes" id="UP000468901"/>
    </source>
</evidence>
<keyword evidence="7" id="KW-1185">Reference proteome</keyword>
<dbReference type="InterPro" id="IPR050595">
    <property type="entry name" value="Bact_response_regulator"/>
</dbReference>
<dbReference type="PANTHER" id="PTHR44591">
    <property type="entry name" value="STRESS RESPONSE REGULATOR PROTEIN 1"/>
    <property type="match status" value="1"/>
</dbReference>
<keyword evidence="2" id="KW-0805">Transcription regulation</keyword>
<dbReference type="EMBL" id="WESC01000010">
    <property type="protein sequence ID" value="KAB7739495.1"/>
    <property type="molecule type" value="Genomic_DNA"/>
</dbReference>
<accession>A0A6N6VKN2</accession>
<dbReference type="SUPFAM" id="SSF52172">
    <property type="entry name" value="CheY-like"/>
    <property type="match status" value="1"/>
</dbReference>
<feature type="modified residue" description="4-aspartylphosphate" evidence="4">
    <location>
        <position position="60"/>
    </location>
</feature>
<comment type="caution">
    <text evidence="6">The sequence shown here is derived from an EMBL/GenBank/DDBJ whole genome shotgun (WGS) entry which is preliminary data.</text>
</comment>
<protein>
    <submittedName>
        <fullName evidence="6">Response regulator</fullName>
    </submittedName>
</protein>
<evidence type="ECO:0000259" key="5">
    <source>
        <dbReference type="PROSITE" id="PS50110"/>
    </source>
</evidence>
<evidence type="ECO:0000256" key="3">
    <source>
        <dbReference type="ARBA" id="ARBA00023163"/>
    </source>
</evidence>
<evidence type="ECO:0000256" key="2">
    <source>
        <dbReference type="ARBA" id="ARBA00023015"/>
    </source>
</evidence>
<reference evidence="6 7" key="1">
    <citation type="submission" date="2019-09" db="EMBL/GenBank/DDBJ databases">
        <title>Parvibaculum sedimenti sp. nov., isolated from sediment.</title>
        <authorList>
            <person name="Wang Y."/>
        </authorList>
    </citation>
    <scope>NUCLEOTIDE SEQUENCE [LARGE SCALE GENOMIC DNA]</scope>
    <source>
        <strain evidence="6 7">HXT-9</strain>
    </source>
</reference>
<feature type="domain" description="Response regulatory" evidence="5">
    <location>
        <begin position="10"/>
        <end position="129"/>
    </location>
</feature>
<dbReference type="SMART" id="SM00448">
    <property type="entry name" value="REC"/>
    <property type="match status" value="1"/>
</dbReference>
<dbReference type="InterPro" id="IPR011006">
    <property type="entry name" value="CheY-like_superfamily"/>
</dbReference>
<dbReference type="GO" id="GO:0000160">
    <property type="term" value="P:phosphorelay signal transduction system"/>
    <property type="evidence" value="ECO:0007669"/>
    <property type="project" value="InterPro"/>
</dbReference>
<dbReference type="Pfam" id="PF00072">
    <property type="entry name" value="Response_reg"/>
    <property type="match status" value="1"/>
</dbReference>
<evidence type="ECO:0000313" key="6">
    <source>
        <dbReference type="EMBL" id="KAB7739495.1"/>
    </source>
</evidence>
<dbReference type="Gene3D" id="3.40.50.2300">
    <property type="match status" value="1"/>
</dbReference>
<dbReference type="PANTHER" id="PTHR44591:SF3">
    <property type="entry name" value="RESPONSE REGULATORY DOMAIN-CONTAINING PROTEIN"/>
    <property type="match status" value="1"/>
</dbReference>
<keyword evidence="3" id="KW-0804">Transcription</keyword>
<dbReference type="Proteomes" id="UP000468901">
    <property type="component" value="Unassembled WGS sequence"/>
</dbReference>
<sequence>MARSLFEMLTILVVDDSLHMRRLIARLLDVLGVGQVIVASDGEEAWAKFLEHRPDVVITDAAMKPTDGFVLAQRLRAIGEDELRAVPIIMVSAHSELSAVERARDSGVTDFICKPVSPRLLYERLVGALNRPRKLIETPNFTGPDRRIDAEAIDGPERRQVTYI</sequence>
<proteinExistence type="predicted"/>
<gene>
    <name evidence="6" type="ORF">F2P47_12310</name>
</gene>
<name>A0A6N6VKN2_9HYPH</name>
<evidence type="ECO:0000256" key="1">
    <source>
        <dbReference type="ARBA" id="ARBA00022553"/>
    </source>
</evidence>
<dbReference type="InterPro" id="IPR001789">
    <property type="entry name" value="Sig_transdc_resp-reg_receiver"/>
</dbReference>
<keyword evidence="1 4" id="KW-0597">Phosphoprotein</keyword>
<organism evidence="6 7">
    <name type="scientific">Parvibaculum sedimenti</name>
    <dbReference type="NCBI Taxonomy" id="2608632"/>
    <lineage>
        <taxon>Bacteria</taxon>
        <taxon>Pseudomonadati</taxon>
        <taxon>Pseudomonadota</taxon>
        <taxon>Alphaproteobacteria</taxon>
        <taxon>Hyphomicrobiales</taxon>
        <taxon>Parvibaculaceae</taxon>
        <taxon>Parvibaculum</taxon>
    </lineage>
</organism>